<proteinExistence type="predicted"/>
<dbReference type="RefSeq" id="WP_015785867.1">
    <property type="nucleotide sequence ID" value="NZ_CALJZO010000120.1"/>
</dbReference>
<dbReference type="InterPro" id="IPR036866">
    <property type="entry name" value="RibonucZ/Hydroxyglut_hydro"/>
</dbReference>
<dbReference type="EMBL" id="JRZE01000006">
    <property type="protein sequence ID" value="KHF42695.1"/>
    <property type="molecule type" value="Genomic_DNA"/>
</dbReference>
<evidence type="ECO:0000256" key="2">
    <source>
        <dbReference type="ARBA" id="ARBA00022723"/>
    </source>
</evidence>
<evidence type="ECO:0000313" key="7">
    <source>
        <dbReference type="EMBL" id="KHF42695.1"/>
    </source>
</evidence>
<dbReference type="OrthoDB" id="9802991at2"/>
<reference evidence="7 8" key="1">
    <citation type="submission" date="2014-10" db="EMBL/GenBank/DDBJ databases">
        <title>Genome sequence of Micropolyspora internatus JCM3315.</title>
        <authorList>
            <person name="Shin S.-K."/>
            <person name="Yi H."/>
        </authorList>
    </citation>
    <scope>NUCLEOTIDE SEQUENCE [LARGE SCALE GENOMIC DNA]</scope>
    <source>
        <strain evidence="7 8">JCM 3315</strain>
    </source>
</reference>
<comment type="caution">
    <text evidence="7">The sequence shown here is derived from an EMBL/GenBank/DDBJ whole genome shotgun (WGS) entry which is preliminary data.</text>
</comment>
<comment type="cofactor">
    <cofactor evidence="1">
        <name>Zn(2+)</name>
        <dbReference type="ChEBI" id="CHEBI:29105"/>
    </cofactor>
</comment>
<evidence type="ECO:0000259" key="6">
    <source>
        <dbReference type="SMART" id="SM00849"/>
    </source>
</evidence>
<dbReference type="GO" id="GO:0016787">
    <property type="term" value="F:hydrolase activity"/>
    <property type="evidence" value="ECO:0007669"/>
    <property type="project" value="UniProtKB-KW"/>
</dbReference>
<name>A0A837D663_9PSEU</name>
<feature type="region of interest" description="Disordered" evidence="5">
    <location>
        <begin position="201"/>
        <end position="226"/>
    </location>
</feature>
<sequence>MLVVGFPAGALQANCYLLATGVGSECVIVDPGQGAEPGIEKALREHRLTPVAVLATHGHVDHVASAAAVADAHDIAVHIHPDDRHLLSDPLAGLGPDLASTFGAVTSIEPSAVVPLTERVLDLAGLRITVDHTPGHTPGSVVFRVRSAEGGHLALTGDTLFAGSIGRTDLPGGDPEALATSLRTVLLPLAADTVVLPGHGGATTIGRERRSNPFLPVDSKNTEVTE</sequence>
<dbReference type="Pfam" id="PF00753">
    <property type="entry name" value="Lactamase_B"/>
    <property type="match status" value="1"/>
</dbReference>
<evidence type="ECO:0000256" key="4">
    <source>
        <dbReference type="ARBA" id="ARBA00022833"/>
    </source>
</evidence>
<dbReference type="PANTHER" id="PTHR46233:SF3">
    <property type="entry name" value="HYDROXYACYLGLUTATHIONE HYDROLASE GLOC"/>
    <property type="match status" value="1"/>
</dbReference>
<keyword evidence="3" id="KW-0378">Hydrolase</keyword>
<dbReference type="OMA" id="GAWGTNC"/>
<dbReference type="InterPro" id="IPR001279">
    <property type="entry name" value="Metallo-B-lactamas"/>
</dbReference>
<dbReference type="SUPFAM" id="SSF56281">
    <property type="entry name" value="Metallo-hydrolase/oxidoreductase"/>
    <property type="match status" value="1"/>
</dbReference>
<accession>A0A837D663</accession>
<dbReference type="InterPro" id="IPR051453">
    <property type="entry name" value="MBL_Glyoxalase_II"/>
</dbReference>
<evidence type="ECO:0000313" key="8">
    <source>
        <dbReference type="Proteomes" id="UP000030848"/>
    </source>
</evidence>
<dbReference type="Gene3D" id="3.60.15.10">
    <property type="entry name" value="Ribonuclease Z/Hydroxyacylglutathione hydrolase-like"/>
    <property type="match status" value="1"/>
</dbReference>
<protein>
    <recommendedName>
        <fullName evidence="6">Metallo-beta-lactamase domain-containing protein</fullName>
    </recommendedName>
</protein>
<keyword evidence="2" id="KW-0479">Metal-binding</keyword>
<keyword evidence="4" id="KW-0862">Zinc</keyword>
<evidence type="ECO:0000256" key="5">
    <source>
        <dbReference type="SAM" id="MobiDB-lite"/>
    </source>
</evidence>
<evidence type="ECO:0000256" key="1">
    <source>
        <dbReference type="ARBA" id="ARBA00001947"/>
    </source>
</evidence>
<feature type="domain" description="Metallo-beta-lactamase" evidence="6">
    <location>
        <begin position="12"/>
        <end position="199"/>
    </location>
</feature>
<dbReference type="CDD" id="cd06262">
    <property type="entry name" value="metallo-hydrolase-like_MBL-fold"/>
    <property type="match status" value="1"/>
</dbReference>
<gene>
    <name evidence="7" type="ORF">MINT15_28970</name>
</gene>
<organism evidence="7 8">
    <name type="scientific">Saccharomonospora viridis</name>
    <dbReference type="NCBI Taxonomy" id="1852"/>
    <lineage>
        <taxon>Bacteria</taxon>
        <taxon>Bacillati</taxon>
        <taxon>Actinomycetota</taxon>
        <taxon>Actinomycetes</taxon>
        <taxon>Pseudonocardiales</taxon>
        <taxon>Pseudonocardiaceae</taxon>
        <taxon>Saccharomonospora</taxon>
    </lineage>
</organism>
<dbReference type="PANTHER" id="PTHR46233">
    <property type="entry name" value="HYDROXYACYLGLUTATHIONE HYDROLASE GLOC"/>
    <property type="match status" value="1"/>
</dbReference>
<evidence type="ECO:0000256" key="3">
    <source>
        <dbReference type="ARBA" id="ARBA00022801"/>
    </source>
</evidence>
<dbReference type="Proteomes" id="UP000030848">
    <property type="component" value="Unassembled WGS sequence"/>
</dbReference>
<dbReference type="SMART" id="SM00849">
    <property type="entry name" value="Lactamase_B"/>
    <property type="match status" value="1"/>
</dbReference>
<dbReference type="GO" id="GO:0046872">
    <property type="term" value="F:metal ion binding"/>
    <property type="evidence" value="ECO:0007669"/>
    <property type="project" value="UniProtKB-KW"/>
</dbReference>
<dbReference type="AlphaFoldDB" id="A0A837D663"/>